<accession>A0A7C3PIA5</accession>
<dbReference type="Pfam" id="PF06051">
    <property type="entry name" value="DUF928"/>
    <property type="match status" value="1"/>
</dbReference>
<name>A0A7C3PIA5_9CYAN</name>
<feature type="compositionally biased region" description="Pro residues" evidence="1">
    <location>
        <begin position="42"/>
        <end position="51"/>
    </location>
</feature>
<reference evidence="3" key="1">
    <citation type="journal article" date="2020" name="mSystems">
        <title>Genome- and Community-Level Interaction Insights into Carbon Utilization and Element Cycling Functions of Hydrothermarchaeota in Hydrothermal Sediment.</title>
        <authorList>
            <person name="Zhou Z."/>
            <person name="Liu Y."/>
            <person name="Xu W."/>
            <person name="Pan J."/>
            <person name="Luo Z.H."/>
            <person name="Li M."/>
        </authorList>
    </citation>
    <scope>NUCLEOTIDE SEQUENCE [LARGE SCALE GENOMIC DNA]</scope>
    <source>
        <strain evidence="3">SpSt-418</strain>
    </source>
</reference>
<comment type="caution">
    <text evidence="3">The sequence shown here is derived from an EMBL/GenBank/DDBJ whole genome shotgun (WGS) entry which is preliminary data.</text>
</comment>
<dbReference type="InterPro" id="IPR010328">
    <property type="entry name" value="DUF928"/>
</dbReference>
<evidence type="ECO:0000256" key="1">
    <source>
        <dbReference type="SAM" id="MobiDB-lite"/>
    </source>
</evidence>
<proteinExistence type="predicted"/>
<evidence type="ECO:0000313" key="3">
    <source>
        <dbReference type="EMBL" id="HFM98496.1"/>
    </source>
</evidence>
<organism evidence="3">
    <name type="scientific">Oscillatoriales cyanobacterium SpSt-418</name>
    <dbReference type="NCBI Taxonomy" id="2282169"/>
    <lineage>
        <taxon>Bacteria</taxon>
        <taxon>Bacillati</taxon>
        <taxon>Cyanobacteriota</taxon>
        <taxon>Cyanophyceae</taxon>
        <taxon>Oscillatoriophycideae</taxon>
        <taxon>Oscillatoriales</taxon>
    </lineage>
</organism>
<keyword evidence="2" id="KW-0812">Transmembrane</keyword>
<protein>
    <submittedName>
        <fullName evidence="3">DUF928 domain-containing protein</fullName>
    </submittedName>
</protein>
<gene>
    <name evidence="3" type="ORF">ENR64_12205</name>
</gene>
<keyword evidence="2" id="KW-0472">Membrane</keyword>
<keyword evidence="2" id="KW-1133">Transmembrane helix</keyword>
<feature type="region of interest" description="Disordered" evidence="1">
    <location>
        <begin position="39"/>
        <end position="59"/>
    </location>
</feature>
<sequence length="289" mass="32075">MNKSYWFGVLVGLVAVTGLYLPTLVVIESAIAAPQRKAFRMPTPPQGPPPRGRVRGGAQRSVCPKVDPLLTALVPYTTKQDPRYAKLPPIEDVWGYTTVAHPTLWFYVPYAAATGYQATFVLQDDAENEIYRSTIALPTQPGVIRVQIPPTAPPLKVGRSYRWLFAVRCDRDESSTAVPDYVEGVIQRVELSSGLTQKLAIAPPEERFRLYADAGIWFDTISTLAELRQQEPQNQALVDEWQALLESINLPEIAKQPLVQLEKSSSRCRGSENSQLLKKSKKSLALGCL</sequence>
<feature type="transmembrane region" description="Helical" evidence="2">
    <location>
        <begin position="6"/>
        <end position="31"/>
    </location>
</feature>
<dbReference type="EMBL" id="DSRU01000173">
    <property type="protein sequence ID" value="HFM98496.1"/>
    <property type="molecule type" value="Genomic_DNA"/>
</dbReference>
<dbReference type="AlphaFoldDB" id="A0A7C3PIA5"/>
<evidence type="ECO:0000256" key="2">
    <source>
        <dbReference type="SAM" id="Phobius"/>
    </source>
</evidence>